<dbReference type="Gene3D" id="1.20.1560.10">
    <property type="entry name" value="ABC transporter type 1, transmembrane domain"/>
    <property type="match status" value="1"/>
</dbReference>
<dbReference type="InterPro" id="IPR039421">
    <property type="entry name" value="Type_1_exporter"/>
</dbReference>
<keyword evidence="4 10" id="KW-0067">ATP-binding</keyword>
<dbReference type="SUPFAM" id="SSF52540">
    <property type="entry name" value="P-loop containing nucleoside triphosphate hydrolases"/>
    <property type="match status" value="1"/>
</dbReference>
<feature type="transmembrane region" description="Helical" evidence="8">
    <location>
        <begin position="326"/>
        <end position="354"/>
    </location>
</feature>
<name>A0A1H8S0W3_9ACTN</name>
<dbReference type="Proteomes" id="UP000181951">
    <property type="component" value="Unassembled WGS sequence"/>
</dbReference>
<dbReference type="AlphaFoldDB" id="A0A1H8S0W3"/>
<dbReference type="Gene3D" id="3.40.50.300">
    <property type="entry name" value="P-loop containing nucleotide triphosphate hydrolases"/>
    <property type="match status" value="1"/>
</dbReference>
<accession>A0A1H8S0W3</accession>
<evidence type="ECO:0000256" key="8">
    <source>
        <dbReference type="SAM" id="Phobius"/>
    </source>
</evidence>
<dbReference type="EMBL" id="FODD01000038">
    <property type="protein sequence ID" value="SEO72275.1"/>
    <property type="molecule type" value="Genomic_DNA"/>
</dbReference>
<evidence type="ECO:0000256" key="7">
    <source>
        <dbReference type="SAM" id="MobiDB-lite"/>
    </source>
</evidence>
<dbReference type="GO" id="GO:0005524">
    <property type="term" value="F:ATP binding"/>
    <property type="evidence" value="ECO:0007669"/>
    <property type="project" value="UniProtKB-KW"/>
</dbReference>
<keyword evidence="3" id="KW-0547">Nucleotide-binding</keyword>
<dbReference type="GO" id="GO:0016887">
    <property type="term" value="F:ATP hydrolysis activity"/>
    <property type="evidence" value="ECO:0007669"/>
    <property type="project" value="InterPro"/>
</dbReference>
<keyword evidence="6 8" id="KW-0472">Membrane</keyword>
<keyword evidence="11" id="KW-1185">Reference proteome</keyword>
<comment type="subcellular location">
    <subcellularLocation>
        <location evidence="1">Cell membrane</location>
        <topology evidence="1">Multi-pass membrane protein</topology>
    </subcellularLocation>
</comment>
<evidence type="ECO:0000256" key="1">
    <source>
        <dbReference type="ARBA" id="ARBA00004651"/>
    </source>
</evidence>
<reference evidence="10 11" key="1">
    <citation type="submission" date="2016-10" db="EMBL/GenBank/DDBJ databases">
        <authorList>
            <person name="de Groot N.N."/>
        </authorList>
    </citation>
    <scope>NUCLEOTIDE SEQUENCE [LARGE SCALE GENOMIC DNA]</scope>
    <source>
        <strain evidence="10 11">CGMCC 4.2026</strain>
    </source>
</reference>
<feature type="transmembrane region" description="Helical" evidence="8">
    <location>
        <begin position="65"/>
        <end position="87"/>
    </location>
</feature>
<dbReference type="OrthoDB" id="9806127at2"/>
<dbReference type="Pfam" id="PF00005">
    <property type="entry name" value="ABC_tran"/>
    <property type="match status" value="1"/>
</dbReference>
<evidence type="ECO:0000313" key="11">
    <source>
        <dbReference type="Proteomes" id="UP000181951"/>
    </source>
</evidence>
<keyword evidence="5 8" id="KW-1133">Transmembrane helix</keyword>
<dbReference type="InterPro" id="IPR036640">
    <property type="entry name" value="ABC1_TM_sf"/>
</dbReference>
<feature type="region of interest" description="Disordered" evidence="7">
    <location>
        <begin position="1"/>
        <end position="23"/>
    </location>
</feature>
<evidence type="ECO:0000256" key="4">
    <source>
        <dbReference type="ARBA" id="ARBA00022840"/>
    </source>
</evidence>
<sequence length="632" mass="67230">MTADAVVPAQGGRAAAPPPPPPADFTFQGHFGKNPLGGVSFRALCARLPSVLGGTARMAWRTDRAAVALLLACQVLTGLASGVQLTATARAMRPLVGTAPVADRLHAALPALVVVAAAAAAVRAASALAAYADGRITPKLTTQADVALVEAVCRVEAGAWSEDGFSDRHEAAEVGVVRTQMMVQDARTFTAALIRMAAAAGVLTVLKPLLLPLLLLAVLPAGLGAVLTARVDYATHYANVGDRNVRGMMRWWSTEPRYGDEVRANGMTGYLVYWYTALSERIDRRTLATAPRKLRIDFVTSLLGGFFLVCTWATLGWLAVTGRVELALVATAVVAVQTVLAALSQVVVSAAALFHSSLYLADMRSFLDLAAARAPVRGILTVDGPVEEIRLEDVVFRYPGKTGPAVDGLSLTLRRGEIVAIVGENGSGKSTLSRLITGIYLADAGRVTWNGVDLAAADPGSVWPRCGLVPQIFAQWPLRARENVTLGQPRTHDDAPVWEAVEAVGMRDTLDGLPLGLDTLLARELWGGSELSGGQWQRLACSRALYRKPDLLILDEPTSQMDPRGEHRIFEGLKAIAGDRITLVVTHQLENTRVADRIIVMDGGRITEQGTFAELVAGDGLFAELLALSKDR</sequence>
<organism evidence="10 11">
    <name type="scientific">Actinacidiphila rubida</name>
    <dbReference type="NCBI Taxonomy" id="310780"/>
    <lineage>
        <taxon>Bacteria</taxon>
        <taxon>Bacillati</taxon>
        <taxon>Actinomycetota</taxon>
        <taxon>Actinomycetes</taxon>
        <taxon>Kitasatosporales</taxon>
        <taxon>Streptomycetaceae</taxon>
        <taxon>Actinacidiphila</taxon>
    </lineage>
</organism>
<dbReference type="SMART" id="SM00382">
    <property type="entry name" value="AAA"/>
    <property type="match status" value="1"/>
</dbReference>
<evidence type="ECO:0000256" key="5">
    <source>
        <dbReference type="ARBA" id="ARBA00022989"/>
    </source>
</evidence>
<dbReference type="GO" id="GO:0005886">
    <property type="term" value="C:plasma membrane"/>
    <property type="evidence" value="ECO:0007669"/>
    <property type="project" value="UniProtKB-SubCell"/>
</dbReference>
<dbReference type="STRING" id="310780.SAMN05216267_103849"/>
<evidence type="ECO:0000256" key="2">
    <source>
        <dbReference type="ARBA" id="ARBA00022692"/>
    </source>
</evidence>
<dbReference type="InterPro" id="IPR003439">
    <property type="entry name" value="ABC_transporter-like_ATP-bd"/>
</dbReference>
<evidence type="ECO:0000256" key="3">
    <source>
        <dbReference type="ARBA" id="ARBA00022741"/>
    </source>
</evidence>
<keyword evidence="2 8" id="KW-0812">Transmembrane</keyword>
<proteinExistence type="predicted"/>
<gene>
    <name evidence="10" type="ORF">SAMN05216267_103849</name>
</gene>
<protein>
    <submittedName>
        <fullName evidence="10">ATP-binding cassette, subfamily B</fullName>
    </submittedName>
</protein>
<evidence type="ECO:0000313" key="10">
    <source>
        <dbReference type="EMBL" id="SEO72275.1"/>
    </source>
</evidence>
<feature type="domain" description="ABC transporter" evidence="9">
    <location>
        <begin position="389"/>
        <end position="628"/>
    </location>
</feature>
<dbReference type="RefSeq" id="WP_075017941.1">
    <property type="nucleotide sequence ID" value="NZ_FODD01000038.1"/>
</dbReference>
<dbReference type="SUPFAM" id="SSF90123">
    <property type="entry name" value="ABC transporter transmembrane region"/>
    <property type="match status" value="1"/>
</dbReference>
<dbReference type="CDD" id="cd03228">
    <property type="entry name" value="ABCC_MRP_Like"/>
    <property type="match status" value="1"/>
</dbReference>
<dbReference type="PROSITE" id="PS50893">
    <property type="entry name" value="ABC_TRANSPORTER_2"/>
    <property type="match status" value="1"/>
</dbReference>
<evidence type="ECO:0000259" key="9">
    <source>
        <dbReference type="PROSITE" id="PS50893"/>
    </source>
</evidence>
<dbReference type="PANTHER" id="PTHR43394">
    <property type="entry name" value="ATP-DEPENDENT PERMEASE MDL1, MITOCHONDRIAL"/>
    <property type="match status" value="1"/>
</dbReference>
<dbReference type="InterPro" id="IPR027417">
    <property type="entry name" value="P-loop_NTPase"/>
</dbReference>
<dbReference type="GO" id="GO:0015421">
    <property type="term" value="F:ABC-type oligopeptide transporter activity"/>
    <property type="evidence" value="ECO:0007669"/>
    <property type="project" value="TreeGrafter"/>
</dbReference>
<feature type="transmembrane region" description="Helical" evidence="8">
    <location>
        <begin position="298"/>
        <end position="320"/>
    </location>
</feature>
<dbReference type="InterPro" id="IPR003593">
    <property type="entry name" value="AAA+_ATPase"/>
</dbReference>
<evidence type="ECO:0000256" key="6">
    <source>
        <dbReference type="ARBA" id="ARBA00023136"/>
    </source>
</evidence>
<dbReference type="PANTHER" id="PTHR43394:SF1">
    <property type="entry name" value="ATP-BINDING CASSETTE SUB-FAMILY B MEMBER 10, MITOCHONDRIAL"/>
    <property type="match status" value="1"/>
</dbReference>
<feature type="transmembrane region" description="Helical" evidence="8">
    <location>
        <begin position="107"/>
        <end position="131"/>
    </location>
</feature>